<dbReference type="InterPro" id="IPR011766">
    <property type="entry name" value="TPP_enzyme_TPP-bd"/>
</dbReference>
<organism evidence="2">
    <name type="scientific">Arsenophonus nasoniae</name>
    <name type="common">son-killer infecting Nasonia vitripennis</name>
    <dbReference type="NCBI Taxonomy" id="638"/>
    <lineage>
        <taxon>Bacteria</taxon>
        <taxon>Pseudomonadati</taxon>
        <taxon>Pseudomonadota</taxon>
        <taxon>Gammaproteobacteria</taxon>
        <taxon>Enterobacterales</taxon>
        <taxon>Morganellaceae</taxon>
        <taxon>Arsenophonus</taxon>
    </lineage>
</organism>
<reference evidence="3" key="2">
    <citation type="submission" date="2023-04" db="EMBL/GenBank/DDBJ databases">
        <title>Genome dynamics across the evolutionary transition to endosymbiosis.</title>
        <authorList>
            <person name="Siozios S."/>
            <person name="Nadal-Jimenez P."/>
            <person name="Azagi T."/>
            <person name="Sprong H."/>
            <person name="Frost C.L."/>
            <person name="Parratt S.R."/>
            <person name="Taylor G."/>
            <person name="Brettell L."/>
            <person name="Lew K.C."/>
            <person name="Croft L."/>
            <person name="King K.C."/>
            <person name="Brockhurst M.A."/>
            <person name="Hypsa V."/>
            <person name="Novakova E."/>
            <person name="Darby A.C."/>
            <person name="Hurst G.D.D."/>
        </authorList>
    </citation>
    <scope>NUCLEOTIDE SEQUENCE</scope>
    <source>
        <strain evidence="3">ANv_CAN</strain>
    </source>
</reference>
<protein>
    <submittedName>
        <fullName evidence="2">Thiamine pyrophosphate binding domain-containing protein</fullName>
    </submittedName>
    <submittedName>
        <fullName evidence="3">Thiamine pyrophosphate-dependent enzyme</fullName>
    </submittedName>
</protein>
<dbReference type="Proteomes" id="UP001177592">
    <property type="component" value="Chromosome"/>
</dbReference>
<dbReference type="Gene3D" id="3.40.50.970">
    <property type="match status" value="1"/>
</dbReference>
<dbReference type="InterPro" id="IPR047211">
    <property type="entry name" value="POXB-like"/>
</dbReference>
<dbReference type="EMBL" id="FN545194">
    <property type="protein sequence ID" value="CBA73267.1"/>
    <property type="molecule type" value="Genomic_DNA"/>
</dbReference>
<sequence length="257" mass="28273">MEPDKVRNNLPANAIIFNSDIQCFSEALLNALLKQLIHKPAVPCPALMVEFADYVIKNNNGSAETIHPVDVMNIIQKVAINQNNCYIAAEAGNSFFWASHHLKFSQPVRYRVGTAFSTMGHYVCGLVGIAAGNKECAVGIIGDGAMLMVNEVSTAVHYRFPAIWLVMNDSSYNMCRQGLAMLNSEPLDCDIPDTDFALFGRALGADGYQVNNSQQLQEVMVEAIKNRNPAVIDVKIDKNVFPPLNDRIETIKGLIND</sequence>
<dbReference type="SUPFAM" id="SSF52518">
    <property type="entry name" value="Thiamin diphosphate-binding fold (THDP-binding)"/>
    <property type="match status" value="1"/>
</dbReference>
<dbReference type="GO" id="GO:0044281">
    <property type="term" value="P:small molecule metabolic process"/>
    <property type="evidence" value="ECO:0007669"/>
    <property type="project" value="UniProtKB-ARBA"/>
</dbReference>
<keyword evidence="4" id="KW-1185">Reference proteome</keyword>
<dbReference type="PANTHER" id="PTHR42981:SF2">
    <property type="entry name" value="PYRUVATE DEHYDROGENASE [UBIQUINONE]"/>
    <property type="match status" value="1"/>
</dbReference>
<dbReference type="CDD" id="cd00568">
    <property type="entry name" value="TPP_enzymes"/>
    <property type="match status" value="1"/>
</dbReference>
<proteinExistence type="predicted"/>
<gene>
    <name evidence="2" type="ORF">ARN_16910</name>
    <name evidence="3" type="ORF">QE258_08040</name>
</gene>
<dbReference type="GO" id="GO:0003824">
    <property type="term" value="F:catalytic activity"/>
    <property type="evidence" value="ECO:0007669"/>
    <property type="project" value="InterPro"/>
</dbReference>
<dbReference type="PANTHER" id="PTHR42981">
    <property type="entry name" value="PYRUVATE DEHYDROGENASE [UBIQUINONE]"/>
    <property type="match status" value="1"/>
</dbReference>
<accession>D2TZR4</accession>
<name>D2TZR4_9GAMM</name>
<evidence type="ECO:0000313" key="2">
    <source>
        <dbReference type="EMBL" id="CBA73267.1"/>
    </source>
</evidence>
<dbReference type="GO" id="GO:0030976">
    <property type="term" value="F:thiamine pyrophosphate binding"/>
    <property type="evidence" value="ECO:0007669"/>
    <property type="project" value="InterPro"/>
</dbReference>
<dbReference type="RefSeq" id="WP_280632437.1">
    <property type="nucleotide sequence ID" value="NZ_CP123523.1"/>
</dbReference>
<reference evidence="2" key="1">
    <citation type="journal article" date="2010" name="Insect Mol. Biol.">
        <title>The draft genome sequence of Arsenophonus nasoniae, son-killer bacterium of Nasonia vitripennis, reveals genes associated with virulence and symbiosis.</title>
        <authorList>
            <person name="Wilkes T."/>
            <person name="Darby A.C."/>
            <person name="Choi J."/>
            <person name="Colborne J.K."/>
            <person name="Werren J.H."/>
            <person name="Hurst G.D.D."/>
        </authorList>
    </citation>
    <scope>NUCLEOTIDE SEQUENCE</scope>
</reference>
<dbReference type="AlphaFoldDB" id="D2TZR4"/>
<dbReference type="EMBL" id="CP123523">
    <property type="protein sequence ID" value="WGM07192.1"/>
    <property type="molecule type" value="Genomic_DNA"/>
</dbReference>
<evidence type="ECO:0000259" key="1">
    <source>
        <dbReference type="Pfam" id="PF02775"/>
    </source>
</evidence>
<dbReference type="InterPro" id="IPR029061">
    <property type="entry name" value="THDP-binding"/>
</dbReference>
<evidence type="ECO:0000313" key="4">
    <source>
        <dbReference type="Proteomes" id="UP001177592"/>
    </source>
</evidence>
<evidence type="ECO:0000313" key="3">
    <source>
        <dbReference type="EMBL" id="WGM07192.1"/>
    </source>
</evidence>
<dbReference type="Pfam" id="PF02775">
    <property type="entry name" value="TPP_enzyme_C"/>
    <property type="match status" value="1"/>
</dbReference>
<feature type="domain" description="Thiamine pyrophosphate enzyme TPP-binding" evidence="1">
    <location>
        <begin position="91"/>
        <end position="234"/>
    </location>
</feature>